<feature type="compositionally biased region" description="Low complexity" evidence="2">
    <location>
        <begin position="65"/>
        <end position="79"/>
    </location>
</feature>
<comment type="similarity">
    <text evidence="1">Belongs to the TolB family.</text>
</comment>
<evidence type="ECO:0000256" key="1">
    <source>
        <dbReference type="ARBA" id="ARBA00009820"/>
    </source>
</evidence>
<dbReference type="EMBL" id="UOEU01000250">
    <property type="protein sequence ID" value="VAW31561.1"/>
    <property type="molecule type" value="Genomic_DNA"/>
</dbReference>
<dbReference type="Gene3D" id="2.120.10.30">
    <property type="entry name" value="TolB, C-terminal domain"/>
    <property type="match status" value="2"/>
</dbReference>
<dbReference type="Pfam" id="PF26549">
    <property type="entry name" value="Tricorn_N"/>
    <property type="match status" value="1"/>
</dbReference>
<dbReference type="Gene3D" id="2.120.10.60">
    <property type="entry name" value="Tricorn protease N-terminal domain"/>
    <property type="match status" value="1"/>
</dbReference>
<gene>
    <name evidence="3" type="ORF">MNBD_CHLOROFLEXI01-1753</name>
</gene>
<protein>
    <submittedName>
        <fullName evidence="3">TolB protein, periplasmic protein involved in the tonb-independent uptake of group A colicins</fullName>
    </submittedName>
</protein>
<dbReference type="SUPFAM" id="SSF69304">
    <property type="entry name" value="Tricorn protease N-terminal domain"/>
    <property type="match status" value="1"/>
</dbReference>
<dbReference type="AlphaFoldDB" id="A0A3B0UKA1"/>
<dbReference type="InterPro" id="IPR011042">
    <property type="entry name" value="6-blade_b-propeller_TolB-like"/>
</dbReference>
<organism evidence="3">
    <name type="scientific">hydrothermal vent metagenome</name>
    <dbReference type="NCBI Taxonomy" id="652676"/>
    <lineage>
        <taxon>unclassified sequences</taxon>
        <taxon>metagenomes</taxon>
        <taxon>ecological metagenomes</taxon>
    </lineage>
</organism>
<accession>A0A3B0UKA1</accession>
<evidence type="ECO:0000313" key="3">
    <source>
        <dbReference type="EMBL" id="VAW31561.1"/>
    </source>
</evidence>
<dbReference type="InterPro" id="IPR011659">
    <property type="entry name" value="WD40"/>
</dbReference>
<dbReference type="Pfam" id="PF07676">
    <property type="entry name" value="PD40"/>
    <property type="match status" value="2"/>
</dbReference>
<evidence type="ECO:0000256" key="2">
    <source>
        <dbReference type="SAM" id="MobiDB-lite"/>
    </source>
</evidence>
<reference evidence="3" key="1">
    <citation type="submission" date="2018-06" db="EMBL/GenBank/DDBJ databases">
        <authorList>
            <person name="Zhirakovskaya E."/>
        </authorList>
    </citation>
    <scope>NUCLEOTIDE SEQUENCE</scope>
</reference>
<feature type="region of interest" description="Disordered" evidence="2">
    <location>
        <begin position="65"/>
        <end position="85"/>
    </location>
</feature>
<proteinExistence type="inferred from homology"/>
<dbReference type="PANTHER" id="PTHR36842">
    <property type="entry name" value="PROTEIN TOLB HOMOLOG"/>
    <property type="match status" value="1"/>
</dbReference>
<name>A0A3B0UKA1_9ZZZZ</name>
<sequence length="490" mass="52938">MNPFHHFLKIILYAICLMLLVACGTNEQTFTPSPTVIAEVELIETATSPTSTATAVPTETPTLTLTAVPTHTPTSLPTDTPSPTPYPPPSGLIAFHALTNGNREIYVMNADGSHLSQLTNDLGSDAFVTFSPDGSRLAFYSNRSGPGELYVMNLDGSRLIQLTNSLANEAYPDWSPDGEKLAFVLQQEDDNNEIYLLDLTSNDLTRLTDNPALDAIPRWSPDGTKIAFISDRFGSTDIFVMDADGGNLIRLTDDSSIDAVSSWSPDGTQIAFHSGRGDNFDIYVMDADGNNIQRITTHPAPDLYPAWSADGLYFAFTSLRDGNVFDVYVIQVNGQNPERLTHLSDNAEVVRWSPPLPTLTKPFPLPTLMPTSTPVPPTATVNAPSVTTLGCPIASNISYGYSRTNPIQVGGGPFGGGPSKERAVLDALSGPEGQSLTYERTGSLPEGDIILDEYRVTYEGLATPIFLYFDIYNDSPRFVPVGLSCSLSLP</sequence>
<dbReference type="PANTHER" id="PTHR36842:SF1">
    <property type="entry name" value="PROTEIN TOLB"/>
    <property type="match status" value="1"/>
</dbReference>